<comment type="caution">
    <text evidence="1">The sequence shown here is derived from an EMBL/GenBank/DDBJ whole genome shotgun (WGS) entry which is preliminary data.</text>
</comment>
<evidence type="ECO:0000313" key="1">
    <source>
        <dbReference type="EMBL" id="KAG0413166.1"/>
    </source>
</evidence>
<dbReference type="Proteomes" id="UP000805193">
    <property type="component" value="Unassembled WGS sequence"/>
</dbReference>
<dbReference type="EMBL" id="JABSTQ010011286">
    <property type="protein sequence ID" value="KAG0413166.1"/>
    <property type="molecule type" value="Genomic_DNA"/>
</dbReference>
<organism evidence="1 2">
    <name type="scientific">Ixodes persulcatus</name>
    <name type="common">Taiga tick</name>
    <dbReference type="NCBI Taxonomy" id="34615"/>
    <lineage>
        <taxon>Eukaryota</taxon>
        <taxon>Metazoa</taxon>
        <taxon>Ecdysozoa</taxon>
        <taxon>Arthropoda</taxon>
        <taxon>Chelicerata</taxon>
        <taxon>Arachnida</taxon>
        <taxon>Acari</taxon>
        <taxon>Parasitiformes</taxon>
        <taxon>Ixodida</taxon>
        <taxon>Ixodoidea</taxon>
        <taxon>Ixodidae</taxon>
        <taxon>Ixodinae</taxon>
        <taxon>Ixodes</taxon>
    </lineage>
</organism>
<gene>
    <name evidence="1" type="ORF">HPB47_009693</name>
</gene>
<sequence length="292" mass="31725">MFGCSPCTTLLHAAVLNVKGKTCLVIDPNVSEKSFKSHWVPVCVPDEAVQKTFESHGKVKSIVHKKWRQPGFENVETTIQTVTMVFKEGTTVGAIPHQINILGMPALVSIPGRPPQCLRCKKVGHTRKQCRTYGHEEDNCIQTYAAKTRPPTEPQDVDNLMDQDEMEETIAGTSTGKASELSSDVVGAANSAPPASGVAEVKVTEMPSPKMGENSQKGQVKAELVERKGEKNRKASEANDRYSGGTAYCRRPTPPWQKEITTFFTAKPKEPSGSSESGKGSSTQADVHSNQE</sequence>
<proteinExistence type="predicted"/>
<accession>A0AC60P1H7</accession>
<reference evidence="1 2" key="1">
    <citation type="journal article" date="2020" name="Cell">
        <title>Large-Scale Comparative Analyses of Tick Genomes Elucidate Their Genetic Diversity and Vector Capacities.</title>
        <authorList>
            <consortium name="Tick Genome and Microbiome Consortium (TIGMIC)"/>
            <person name="Jia N."/>
            <person name="Wang J."/>
            <person name="Shi W."/>
            <person name="Du L."/>
            <person name="Sun Y."/>
            <person name="Zhan W."/>
            <person name="Jiang J.F."/>
            <person name="Wang Q."/>
            <person name="Zhang B."/>
            <person name="Ji P."/>
            <person name="Bell-Sakyi L."/>
            <person name="Cui X.M."/>
            <person name="Yuan T.T."/>
            <person name="Jiang B.G."/>
            <person name="Yang W.F."/>
            <person name="Lam T.T."/>
            <person name="Chang Q.C."/>
            <person name="Ding S.J."/>
            <person name="Wang X.J."/>
            <person name="Zhu J.G."/>
            <person name="Ruan X.D."/>
            <person name="Zhao L."/>
            <person name="Wei J.T."/>
            <person name="Ye R.Z."/>
            <person name="Que T.C."/>
            <person name="Du C.H."/>
            <person name="Zhou Y.H."/>
            <person name="Cheng J.X."/>
            <person name="Dai P.F."/>
            <person name="Guo W.B."/>
            <person name="Han X.H."/>
            <person name="Huang E.J."/>
            <person name="Li L.F."/>
            <person name="Wei W."/>
            <person name="Gao Y.C."/>
            <person name="Liu J.Z."/>
            <person name="Shao H.Z."/>
            <person name="Wang X."/>
            <person name="Wang C.C."/>
            <person name="Yang T.C."/>
            <person name="Huo Q.B."/>
            <person name="Li W."/>
            <person name="Chen H.Y."/>
            <person name="Chen S.E."/>
            <person name="Zhou L.G."/>
            <person name="Ni X.B."/>
            <person name="Tian J.H."/>
            <person name="Sheng Y."/>
            <person name="Liu T."/>
            <person name="Pan Y.S."/>
            <person name="Xia L.Y."/>
            <person name="Li J."/>
            <person name="Zhao F."/>
            <person name="Cao W.C."/>
        </authorList>
    </citation>
    <scope>NUCLEOTIDE SEQUENCE [LARGE SCALE GENOMIC DNA]</scope>
    <source>
        <strain evidence="1">Iper-2018</strain>
    </source>
</reference>
<keyword evidence="2" id="KW-1185">Reference proteome</keyword>
<protein>
    <submittedName>
        <fullName evidence="1">Uncharacterized protein</fullName>
    </submittedName>
</protein>
<evidence type="ECO:0000313" key="2">
    <source>
        <dbReference type="Proteomes" id="UP000805193"/>
    </source>
</evidence>
<name>A0AC60P1H7_IXOPE</name>